<dbReference type="EMBL" id="KZ819607">
    <property type="protein sequence ID" value="PWN31534.1"/>
    <property type="molecule type" value="Genomic_DNA"/>
</dbReference>
<keyword evidence="6" id="KW-0813">Transport</keyword>
<name>A0A316V2Q3_9BASI</name>
<protein>
    <recommendedName>
        <fullName evidence="6">Copper transport protein</fullName>
    </recommendedName>
</protein>
<keyword evidence="5 6" id="KW-0472">Membrane</keyword>
<keyword evidence="6" id="KW-0187">Copper transport</keyword>
<dbReference type="InParanoid" id="A0A316V2Q3"/>
<dbReference type="AlphaFoldDB" id="A0A316V2Q3"/>
<dbReference type="PANTHER" id="PTHR12483">
    <property type="entry name" value="SOLUTE CARRIER FAMILY 31 COPPER TRANSPORTERS"/>
    <property type="match status" value="1"/>
</dbReference>
<dbReference type="PANTHER" id="PTHR12483:SF73">
    <property type="entry name" value="COPPER TRANSPORT PROTEIN CTR3"/>
    <property type="match status" value="1"/>
</dbReference>
<dbReference type="STRING" id="1280837.A0A316V2Q3"/>
<evidence type="ECO:0000256" key="1">
    <source>
        <dbReference type="ARBA" id="ARBA00004141"/>
    </source>
</evidence>
<keyword evidence="8" id="KW-1185">Reference proteome</keyword>
<evidence type="ECO:0000256" key="5">
    <source>
        <dbReference type="ARBA" id="ARBA00023136"/>
    </source>
</evidence>
<dbReference type="OrthoDB" id="161814at2759"/>
<reference evidence="7 8" key="1">
    <citation type="journal article" date="2018" name="Mol. Biol. Evol.">
        <title>Broad Genomic Sampling Reveals a Smut Pathogenic Ancestry of the Fungal Clade Ustilaginomycotina.</title>
        <authorList>
            <person name="Kijpornyongpan T."/>
            <person name="Mondo S.J."/>
            <person name="Barry K."/>
            <person name="Sandor L."/>
            <person name="Lee J."/>
            <person name="Lipzen A."/>
            <person name="Pangilinan J."/>
            <person name="LaButti K."/>
            <person name="Hainaut M."/>
            <person name="Henrissat B."/>
            <person name="Grigoriev I.V."/>
            <person name="Spatafora J.W."/>
            <person name="Aime M.C."/>
        </authorList>
    </citation>
    <scope>NUCLEOTIDE SEQUENCE [LARGE SCALE GENOMIC DNA]</scope>
    <source>
        <strain evidence="7 8">MCA 3882</strain>
    </source>
</reference>
<accession>A0A316V2Q3</accession>
<dbReference type="RefSeq" id="XP_025351836.1">
    <property type="nucleotide sequence ID" value="XM_025497076.1"/>
</dbReference>
<evidence type="ECO:0000256" key="4">
    <source>
        <dbReference type="ARBA" id="ARBA00022989"/>
    </source>
</evidence>
<evidence type="ECO:0000313" key="8">
    <source>
        <dbReference type="Proteomes" id="UP000245771"/>
    </source>
</evidence>
<comment type="similarity">
    <text evidence="2 6">Belongs to the copper transporter (Ctr) (TC 1.A.56) family. SLC31A subfamily.</text>
</comment>
<dbReference type="GO" id="GO:0016020">
    <property type="term" value="C:membrane"/>
    <property type="evidence" value="ECO:0007669"/>
    <property type="project" value="UniProtKB-SubCell"/>
</dbReference>
<proteinExistence type="inferred from homology"/>
<dbReference type="Pfam" id="PF04145">
    <property type="entry name" value="Ctr"/>
    <property type="match status" value="1"/>
</dbReference>
<evidence type="ECO:0000256" key="2">
    <source>
        <dbReference type="ARBA" id="ARBA00006921"/>
    </source>
</evidence>
<evidence type="ECO:0000313" key="7">
    <source>
        <dbReference type="EMBL" id="PWN31534.1"/>
    </source>
</evidence>
<organism evidence="7 8">
    <name type="scientific">Meira miltonrushii</name>
    <dbReference type="NCBI Taxonomy" id="1280837"/>
    <lineage>
        <taxon>Eukaryota</taxon>
        <taxon>Fungi</taxon>
        <taxon>Dikarya</taxon>
        <taxon>Basidiomycota</taxon>
        <taxon>Ustilaginomycotina</taxon>
        <taxon>Exobasidiomycetes</taxon>
        <taxon>Exobasidiales</taxon>
        <taxon>Brachybasidiaceae</taxon>
        <taxon>Meira</taxon>
    </lineage>
</organism>
<evidence type="ECO:0000256" key="3">
    <source>
        <dbReference type="ARBA" id="ARBA00022692"/>
    </source>
</evidence>
<dbReference type="InterPro" id="IPR007274">
    <property type="entry name" value="Cop_transporter"/>
</dbReference>
<gene>
    <name evidence="7" type="ORF">FA14DRAFT_139252</name>
</gene>
<dbReference type="Proteomes" id="UP000245771">
    <property type="component" value="Unassembled WGS sequence"/>
</dbReference>
<keyword evidence="6" id="KW-0406">Ion transport</keyword>
<dbReference type="GeneID" id="37018857"/>
<keyword evidence="6" id="KW-0186">Copper</keyword>
<keyword evidence="4 6" id="KW-1133">Transmembrane helix</keyword>
<sequence length="191" mass="21173">MDGMNMEGEGSNACKISMLWNWYTIDACFLAEGWHIRNRGMFAATCIGVALMTVCLEALRRAGREYDVLIAKQWQAHARTITKRMSLDNNAVESPAQSLTNFKSQYPSSIAFRATPLQQLIRAVLHAATFGLAYILMLLVMYFNGYIIISIILGAGLGKFVCDWMSATIPIGAKDEQIIHHSTTDDPAVCC</sequence>
<comment type="subcellular location">
    <subcellularLocation>
        <location evidence="1 6">Membrane</location>
        <topology evidence="1 6">Multi-pass membrane protein</topology>
    </subcellularLocation>
</comment>
<dbReference type="GO" id="GO:0005375">
    <property type="term" value="F:copper ion transmembrane transporter activity"/>
    <property type="evidence" value="ECO:0007669"/>
    <property type="project" value="UniProtKB-UniRule"/>
</dbReference>
<dbReference type="FunCoup" id="A0A316V2Q3">
    <property type="interactions" value="15"/>
</dbReference>
<evidence type="ECO:0000256" key="6">
    <source>
        <dbReference type="RuleBase" id="RU367022"/>
    </source>
</evidence>
<keyword evidence="3 6" id="KW-0812">Transmembrane</keyword>
<feature type="transmembrane region" description="Helical" evidence="6">
    <location>
        <begin position="40"/>
        <end position="59"/>
    </location>
</feature>